<proteinExistence type="predicted"/>
<organism evidence="3 4">
    <name type="scientific">Paenibacillus rhizophilus</name>
    <dbReference type="NCBI Taxonomy" id="1850366"/>
    <lineage>
        <taxon>Bacteria</taxon>
        <taxon>Bacillati</taxon>
        <taxon>Bacillota</taxon>
        <taxon>Bacilli</taxon>
        <taxon>Bacillales</taxon>
        <taxon>Paenibacillaceae</taxon>
        <taxon>Paenibacillus</taxon>
    </lineage>
</organism>
<dbReference type="Gene3D" id="3.60.110.10">
    <property type="entry name" value="Carbon-nitrogen hydrolase"/>
    <property type="match status" value="1"/>
</dbReference>
<dbReference type="AlphaFoldDB" id="A0A3N9PTD7"/>
<keyword evidence="1 3" id="KW-0378">Hydrolase</keyword>
<dbReference type="InterPro" id="IPR036526">
    <property type="entry name" value="C-N_Hydrolase_sf"/>
</dbReference>
<feature type="domain" description="CN hydrolase" evidence="2">
    <location>
        <begin position="6"/>
        <end position="245"/>
    </location>
</feature>
<comment type="caution">
    <text evidence="3">The sequence shown here is derived from an EMBL/GenBank/DDBJ whole genome shotgun (WGS) entry which is preliminary data.</text>
</comment>
<dbReference type="SUPFAM" id="SSF56317">
    <property type="entry name" value="Carbon-nitrogen hydrolase"/>
    <property type="match status" value="1"/>
</dbReference>
<protein>
    <submittedName>
        <fullName evidence="3">Carbon-nitrogen hydrolase family protein</fullName>
    </submittedName>
</protein>
<evidence type="ECO:0000256" key="1">
    <source>
        <dbReference type="ARBA" id="ARBA00022801"/>
    </source>
</evidence>
<dbReference type="PANTHER" id="PTHR43674:SF2">
    <property type="entry name" value="BETA-UREIDOPROPIONASE"/>
    <property type="match status" value="1"/>
</dbReference>
<keyword evidence="4" id="KW-1185">Reference proteome</keyword>
<dbReference type="OrthoDB" id="9811121at2"/>
<dbReference type="PROSITE" id="PS50263">
    <property type="entry name" value="CN_HYDROLASE"/>
    <property type="match status" value="1"/>
</dbReference>
<gene>
    <name evidence="3" type="ORF">EH198_17905</name>
</gene>
<name>A0A3N9PTD7_9BACL</name>
<reference evidence="3 4" key="1">
    <citation type="submission" date="2018-11" db="EMBL/GenBank/DDBJ databases">
        <title>Genome sequence of strain 7197.</title>
        <authorList>
            <person name="Gao J."/>
            <person name="Sun J."/>
        </authorList>
    </citation>
    <scope>NUCLEOTIDE SEQUENCE [LARGE SCALE GENOMIC DNA]</scope>
    <source>
        <strain evidence="3 4">7197</strain>
    </source>
</reference>
<evidence type="ECO:0000313" key="3">
    <source>
        <dbReference type="EMBL" id="RQW09652.1"/>
    </source>
</evidence>
<dbReference type="PANTHER" id="PTHR43674">
    <property type="entry name" value="NITRILASE C965.09-RELATED"/>
    <property type="match status" value="1"/>
</dbReference>
<accession>A0A3N9PTD7</accession>
<dbReference type="InterPro" id="IPR050345">
    <property type="entry name" value="Aliph_Amidase/BUP"/>
</dbReference>
<evidence type="ECO:0000259" key="2">
    <source>
        <dbReference type="PROSITE" id="PS50263"/>
    </source>
</evidence>
<dbReference type="Pfam" id="PF00795">
    <property type="entry name" value="CN_hydrolase"/>
    <property type="match status" value="1"/>
</dbReference>
<dbReference type="Proteomes" id="UP000282529">
    <property type="component" value="Unassembled WGS sequence"/>
</dbReference>
<dbReference type="CDD" id="cd07197">
    <property type="entry name" value="nitrilase"/>
    <property type="match status" value="1"/>
</dbReference>
<dbReference type="InterPro" id="IPR003010">
    <property type="entry name" value="C-N_Hydrolase"/>
</dbReference>
<sequence length="273" mass="30589">MNMTELTIAIGQMDSKIMDKEYNLQIAEALLEQTGGKADVICYPELFTTGYNFDLIGDAFYELAETIPGPTVERLAKKARSYGTAVIGTIVEKDENLEGVLYDTTFVINEKGEYIGKYRKAHLYPTEHQYFRSGSDFPVFEICGVKTGIAICYDHAFGEMFRVLALKGAQVIFIPSVIPKNFEYLLDLRTRARAQDNQIFTVAVNRVGSEADFVYCGNSKIVNPRGDVICEAGDKEEVVSAKIDLGEIARERKQEMSLRSRRPELYGTLAQQA</sequence>
<dbReference type="EMBL" id="RQPI01000012">
    <property type="protein sequence ID" value="RQW09652.1"/>
    <property type="molecule type" value="Genomic_DNA"/>
</dbReference>
<dbReference type="GO" id="GO:0016811">
    <property type="term" value="F:hydrolase activity, acting on carbon-nitrogen (but not peptide) bonds, in linear amides"/>
    <property type="evidence" value="ECO:0007669"/>
    <property type="project" value="TreeGrafter"/>
</dbReference>
<evidence type="ECO:0000313" key="4">
    <source>
        <dbReference type="Proteomes" id="UP000282529"/>
    </source>
</evidence>